<dbReference type="GO" id="GO:0044281">
    <property type="term" value="P:small molecule metabolic process"/>
    <property type="evidence" value="ECO:0007669"/>
    <property type="project" value="UniProtKB-ARBA"/>
</dbReference>
<dbReference type="GeneID" id="93650851"/>
<dbReference type="FunFam" id="3.40.50.720:FF:000090">
    <property type="entry name" value="NADP-dependent mannitol dehydrogenase"/>
    <property type="match status" value="1"/>
</dbReference>
<dbReference type="RefSeq" id="XP_067549457.1">
    <property type="nucleotide sequence ID" value="XM_067691054.1"/>
</dbReference>
<dbReference type="SUPFAM" id="SSF51735">
    <property type="entry name" value="NAD(P)-binding Rossmann-fold domains"/>
    <property type="match status" value="1"/>
</dbReference>
<name>A0A8H7ZHZ1_9ASCO</name>
<evidence type="ECO:0000313" key="5">
    <source>
        <dbReference type="Proteomes" id="UP000669133"/>
    </source>
</evidence>
<reference evidence="4 5" key="1">
    <citation type="submission" date="2020-12" db="EMBL/GenBank/DDBJ databases">
        <title>Effect of drift, selection, and recombination on the evolution of hybrid genomes in Candida yeast pathogens.</title>
        <authorList>
            <person name="Mixao V."/>
            <person name="Ksiezopolska E."/>
            <person name="Saus E."/>
            <person name="Boekhout T."/>
            <person name="Gacser A."/>
            <person name="Gabaldon T."/>
        </authorList>
    </citation>
    <scope>NUCLEOTIDE SEQUENCE [LARGE SCALE GENOMIC DNA]</scope>
    <source>
        <strain evidence="4 5">BP57</strain>
    </source>
</reference>
<dbReference type="Gene3D" id="3.40.50.720">
    <property type="entry name" value="NAD(P)-binding Rossmann-like Domain"/>
    <property type="match status" value="1"/>
</dbReference>
<sequence>MTVSQYQSLIKPHTDADREVPTKPFNLSKNITERFSLKGKVTVITGGAGAIGSAIAEGYAQAGGDVVILDHAHSDNGLSKRLAATYGIKSQFYQIDVTSAEQVKEVVVKIEEQFGTIDVFVANAGIAWYTGSILNEDSTPQNWRKVFDVNVNGVFYCAKYVGQIFKKKGSGSFIITASMSAHINNVPNYQTAYNSAKAAVMHMAKGLAVEFAGFARVNSVSPGYTNTLLSAPIPTEQRAKWWGLTPMGREAETDELVGAYLYLASDASSFTNGSDIRVDGGYCCV</sequence>
<accession>A0A8H7ZHZ1</accession>
<dbReference type="PANTHER" id="PTHR43008">
    <property type="entry name" value="BENZIL REDUCTASE"/>
    <property type="match status" value="1"/>
</dbReference>
<evidence type="ECO:0000313" key="4">
    <source>
        <dbReference type="EMBL" id="KAG5420341.1"/>
    </source>
</evidence>
<dbReference type="Proteomes" id="UP000669133">
    <property type="component" value="Unassembled WGS sequence"/>
</dbReference>
<gene>
    <name evidence="4" type="ORF">I9W82_002222</name>
</gene>
<dbReference type="PANTHER" id="PTHR43008:SF13">
    <property type="entry name" value="L-XYLULOSE REDUCTASE-RELATED"/>
    <property type="match status" value="1"/>
</dbReference>
<dbReference type="GO" id="GO:0005975">
    <property type="term" value="P:carbohydrate metabolic process"/>
    <property type="evidence" value="ECO:0007669"/>
    <property type="project" value="UniProtKB-ARBA"/>
</dbReference>
<dbReference type="PRINTS" id="PR00081">
    <property type="entry name" value="GDHRDH"/>
</dbReference>
<dbReference type="PROSITE" id="PS00061">
    <property type="entry name" value="ADH_SHORT"/>
    <property type="match status" value="1"/>
</dbReference>
<dbReference type="PRINTS" id="PR00080">
    <property type="entry name" value="SDRFAMILY"/>
</dbReference>
<evidence type="ECO:0000256" key="3">
    <source>
        <dbReference type="ARBA" id="ARBA00023002"/>
    </source>
</evidence>
<dbReference type="Pfam" id="PF13561">
    <property type="entry name" value="adh_short_C2"/>
    <property type="match status" value="1"/>
</dbReference>
<dbReference type="InterPro" id="IPR036291">
    <property type="entry name" value="NAD(P)-bd_dom_sf"/>
</dbReference>
<dbReference type="AlphaFoldDB" id="A0A8H7ZHZ1"/>
<keyword evidence="5" id="KW-1185">Reference proteome</keyword>
<dbReference type="InterPro" id="IPR020904">
    <property type="entry name" value="Sc_DH/Rdtase_CS"/>
</dbReference>
<protein>
    <submittedName>
        <fullName evidence="4">Uncharacterized protein</fullName>
    </submittedName>
</protein>
<dbReference type="OrthoDB" id="1888931at2759"/>
<dbReference type="EMBL" id="JAEOAQ010000002">
    <property type="protein sequence ID" value="KAG5420341.1"/>
    <property type="molecule type" value="Genomic_DNA"/>
</dbReference>
<dbReference type="GO" id="GO:0050085">
    <property type="term" value="F:mannitol 2-dehydrogenase (NADP+) activity"/>
    <property type="evidence" value="ECO:0007669"/>
    <property type="project" value="UniProtKB-ARBA"/>
</dbReference>
<keyword evidence="2" id="KW-0521">NADP</keyword>
<organism evidence="4 5">
    <name type="scientific">Candida metapsilosis</name>
    <dbReference type="NCBI Taxonomy" id="273372"/>
    <lineage>
        <taxon>Eukaryota</taxon>
        <taxon>Fungi</taxon>
        <taxon>Dikarya</taxon>
        <taxon>Ascomycota</taxon>
        <taxon>Saccharomycotina</taxon>
        <taxon>Pichiomycetes</taxon>
        <taxon>Debaryomycetaceae</taxon>
        <taxon>Candida/Lodderomyces clade</taxon>
        <taxon>Candida</taxon>
    </lineage>
</organism>
<dbReference type="InterPro" id="IPR002347">
    <property type="entry name" value="SDR_fam"/>
</dbReference>
<evidence type="ECO:0000256" key="2">
    <source>
        <dbReference type="ARBA" id="ARBA00022857"/>
    </source>
</evidence>
<evidence type="ECO:0000256" key="1">
    <source>
        <dbReference type="ARBA" id="ARBA00006484"/>
    </source>
</evidence>
<dbReference type="GO" id="GO:0050664">
    <property type="term" value="F:oxidoreductase activity, acting on NAD(P)H, oxygen as acceptor"/>
    <property type="evidence" value="ECO:0007669"/>
    <property type="project" value="TreeGrafter"/>
</dbReference>
<proteinExistence type="inferred from homology"/>
<keyword evidence="3" id="KW-0560">Oxidoreductase</keyword>
<comment type="caution">
    <text evidence="4">The sequence shown here is derived from an EMBL/GenBank/DDBJ whole genome shotgun (WGS) entry which is preliminary data.</text>
</comment>
<comment type="similarity">
    <text evidence="1">Belongs to the short-chain dehydrogenases/reductases (SDR) family.</text>
</comment>